<dbReference type="AlphaFoldDB" id="A0A840EQQ2"/>
<keyword evidence="3" id="KW-0804">Transcription</keyword>
<dbReference type="PROSITE" id="PS50977">
    <property type="entry name" value="HTH_TETR_2"/>
    <property type="match status" value="1"/>
</dbReference>
<evidence type="ECO:0000256" key="4">
    <source>
        <dbReference type="PROSITE-ProRule" id="PRU00335"/>
    </source>
</evidence>
<organism evidence="6 7">
    <name type="scientific">Gordonia humi</name>
    <dbReference type="NCBI Taxonomy" id="686429"/>
    <lineage>
        <taxon>Bacteria</taxon>
        <taxon>Bacillati</taxon>
        <taxon>Actinomycetota</taxon>
        <taxon>Actinomycetes</taxon>
        <taxon>Mycobacteriales</taxon>
        <taxon>Gordoniaceae</taxon>
        <taxon>Gordonia</taxon>
    </lineage>
</organism>
<evidence type="ECO:0000313" key="6">
    <source>
        <dbReference type="EMBL" id="MBB4133841.1"/>
    </source>
</evidence>
<evidence type="ECO:0000256" key="1">
    <source>
        <dbReference type="ARBA" id="ARBA00023015"/>
    </source>
</evidence>
<feature type="DNA-binding region" description="H-T-H motif" evidence="4">
    <location>
        <begin position="35"/>
        <end position="54"/>
    </location>
</feature>
<dbReference type="PRINTS" id="PR00455">
    <property type="entry name" value="HTHTETR"/>
</dbReference>
<name>A0A840EQQ2_9ACTN</name>
<keyword evidence="2 4" id="KW-0238">DNA-binding</keyword>
<dbReference type="InterPro" id="IPR036271">
    <property type="entry name" value="Tet_transcr_reg_TetR-rel_C_sf"/>
</dbReference>
<gene>
    <name evidence="6" type="ORF">BKA16_000393</name>
</gene>
<evidence type="ECO:0000256" key="3">
    <source>
        <dbReference type="ARBA" id="ARBA00023163"/>
    </source>
</evidence>
<dbReference type="GO" id="GO:0000976">
    <property type="term" value="F:transcription cis-regulatory region binding"/>
    <property type="evidence" value="ECO:0007669"/>
    <property type="project" value="TreeGrafter"/>
</dbReference>
<dbReference type="Pfam" id="PF16859">
    <property type="entry name" value="TetR_C_11"/>
    <property type="match status" value="1"/>
</dbReference>
<dbReference type="SUPFAM" id="SSF48498">
    <property type="entry name" value="Tetracyclin repressor-like, C-terminal domain"/>
    <property type="match status" value="1"/>
</dbReference>
<evidence type="ECO:0000256" key="2">
    <source>
        <dbReference type="ARBA" id="ARBA00023125"/>
    </source>
</evidence>
<dbReference type="SUPFAM" id="SSF46689">
    <property type="entry name" value="Homeodomain-like"/>
    <property type="match status" value="1"/>
</dbReference>
<dbReference type="InterPro" id="IPR011075">
    <property type="entry name" value="TetR_C"/>
</dbReference>
<dbReference type="PANTHER" id="PTHR30055:SF148">
    <property type="entry name" value="TETR-FAMILY TRANSCRIPTIONAL REGULATOR"/>
    <property type="match status" value="1"/>
</dbReference>
<dbReference type="Pfam" id="PF00440">
    <property type="entry name" value="TetR_N"/>
    <property type="match status" value="1"/>
</dbReference>
<comment type="caution">
    <text evidence="6">The sequence shown here is derived from an EMBL/GenBank/DDBJ whole genome shotgun (WGS) entry which is preliminary data.</text>
</comment>
<dbReference type="Gene3D" id="1.10.357.10">
    <property type="entry name" value="Tetracycline Repressor, domain 2"/>
    <property type="match status" value="1"/>
</dbReference>
<dbReference type="EMBL" id="JACIFP010000001">
    <property type="protein sequence ID" value="MBB4133841.1"/>
    <property type="molecule type" value="Genomic_DNA"/>
</dbReference>
<sequence>MSTPGPGRRRDPAVNQRILNAAAEMFGRRGWKGFTIEAVAKSAGVGKASIYLRWPNAEALLIDALATLGHLTDIDSGHVRTDLILLAEQVHDSFLGPVGQASRRLAVEADEIPAVRERWLAARDEQVSIARTLVRRAVDRGELPPSTSVTLLLDLLVGATTMHLQATPAHLLADSRESSSAYIRRVVDFLLDALTA</sequence>
<keyword evidence="1" id="KW-0805">Transcription regulation</keyword>
<dbReference type="InterPro" id="IPR050109">
    <property type="entry name" value="HTH-type_TetR-like_transc_reg"/>
</dbReference>
<feature type="domain" description="HTH tetR-type" evidence="5">
    <location>
        <begin position="12"/>
        <end position="72"/>
    </location>
</feature>
<dbReference type="PANTHER" id="PTHR30055">
    <property type="entry name" value="HTH-TYPE TRANSCRIPTIONAL REGULATOR RUTR"/>
    <property type="match status" value="1"/>
</dbReference>
<proteinExistence type="predicted"/>
<reference evidence="6 7" key="1">
    <citation type="submission" date="2020-08" db="EMBL/GenBank/DDBJ databases">
        <title>Sequencing the genomes of 1000 actinobacteria strains.</title>
        <authorList>
            <person name="Klenk H.-P."/>
        </authorList>
    </citation>
    <scope>NUCLEOTIDE SEQUENCE [LARGE SCALE GENOMIC DNA]</scope>
    <source>
        <strain evidence="6 7">DSM 45298</strain>
    </source>
</reference>
<dbReference type="InterPro" id="IPR001647">
    <property type="entry name" value="HTH_TetR"/>
</dbReference>
<keyword evidence="7" id="KW-1185">Reference proteome</keyword>
<dbReference type="RefSeq" id="WP_183368980.1">
    <property type="nucleotide sequence ID" value="NZ_BAABHL010000045.1"/>
</dbReference>
<dbReference type="InterPro" id="IPR009057">
    <property type="entry name" value="Homeodomain-like_sf"/>
</dbReference>
<evidence type="ECO:0000313" key="7">
    <source>
        <dbReference type="Proteomes" id="UP000551501"/>
    </source>
</evidence>
<accession>A0A840EQQ2</accession>
<evidence type="ECO:0000259" key="5">
    <source>
        <dbReference type="PROSITE" id="PS50977"/>
    </source>
</evidence>
<protein>
    <submittedName>
        <fullName evidence="6">AcrR family transcriptional regulator</fullName>
    </submittedName>
</protein>
<dbReference type="Gene3D" id="1.10.10.60">
    <property type="entry name" value="Homeodomain-like"/>
    <property type="match status" value="1"/>
</dbReference>
<dbReference type="GO" id="GO:0003700">
    <property type="term" value="F:DNA-binding transcription factor activity"/>
    <property type="evidence" value="ECO:0007669"/>
    <property type="project" value="TreeGrafter"/>
</dbReference>
<dbReference type="Proteomes" id="UP000551501">
    <property type="component" value="Unassembled WGS sequence"/>
</dbReference>